<evidence type="ECO:0000256" key="10">
    <source>
        <dbReference type="SAM" id="Phobius"/>
    </source>
</evidence>
<feature type="transmembrane region" description="Helical" evidence="10">
    <location>
        <begin position="348"/>
        <end position="367"/>
    </location>
</feature>
<dbReference type="GO" id="GO:0004376">
    <property type="term" value="F:GPI mannosyltransferase activity"/>
    <property type="evidence" value="ECO:0007669"/>
    <property type="project" value="InterPro"/>
</dbReference>
<dbReference type="AlphaFoldDB" id="A0A7W4PNN7"/>
<evidence type="ECO:0000256" key="4">
    <source>
        <dbReference type="ARBA" id="ARBA00022676"/>
    </source>
</evidence>
<evidence type="ECO:0008006" key="13">
    <source>
        <dbReference type="Google" id="ProtNLM"/>
    </source>
</evidence>
<evidence type="ECO:0000256" key="2">
    <source>
        <dbReference type="ARBA" id="ARBA00004687"/>
    </source>
</evidence>
<dbReference type="PANTHER" id="PTHR12468">
    <property type="entry name" value="GPI MANNOSYLTRANSFERASE 2"/>
    <property type="match status" value="1"/>
</dbReference>
<keyword evidence="4" id="KW-0328">Glycosyltransferase</keyword>
<keyword evidence="12" id="KW-1185">Reference proteome</keyword>
<feature type="transmembrane region" description="Helical" evidence="10">
    <location>
        <begin position="102"/>
        <end position="122"/>
    </location>
</feature>
<keyword evidence="6 10" id="KW-0812">Transmembrane</keyword>
<evidence type="ECO:0000256" key="8">
    <source>
        <dbReference type="ARBA" id="ARBA00022989"/>
    </source>
</evidence>
<sequence length="372" mass="40668">MAGLFAALRRLSAASSAGLVVVMTGVCAITVVLKALLALPWGGLVAASCQWDCFWYSDIVRNGYSRLPRLDDPLRLAQANWAFFPLYPLLARAVGSGLHLDAVLAEILVNILLWPVLIFLCLRDLELRGLGVDRLLFVLFFVLYPFNVWYMVQYSEALYGVLLMAAIVALRQEQVALAALACALLALARPTGFVMAVCLAGWWLASGVSVTRASMMVRVRESLLLVVAGGAGLSVFVLYLFHLTGDGFGFVHVETAWGREFHFFLLHVLYALDSVLIPFGIYALAAFALVWRMCTPVWALSALLVGTTTLLATSTSVVSVERYALGNPLVIQFLAYMVISLPPRARGMVMAGMGVLSVRMLLLWYSGSYLVM</sequence>
<feature type="transmembrane region" description="Helical" evidence="10">
    <location>
        <begin position="261"/>
        <end position="290"/>
    </location>
</feature>
<feature type="transmembrane region" description="Helical" evidence="10">
    <location>
        <begin position="12"/>
        <end position="33"/>
    </location>
</feature>
<keyword evidence="9 10" id="KW-0472">Membrane</keyword>
<dbReference type="GO" id="GO:0016020">
    <property type="term" value="C:membrane"/>
    <property type="evidence" value="ECO:0007669"/>
    <property type="project" value="GOC"/>
</dbReference>
<comment type="caution">
    <text evidence="11">The sequence shown here is derived from an EMBL/GenBank/DDBJ whole genome shotgun (WGS) entry which is preliminary data.</text>
</comment>
<reference evidence="11 12" key="1">
    <citation type="submission" date="2020-04" db="EMBL/GenBank/DDBJ databases">
        <title>Description of novel Gluconacetobacter.</title>
        <authorList>
            <person name="Sombolestani A."/>
        </authorList>
    </citation>
    <scope>NUCLEOTIDE SEQUENCE [LARGE SCALE GENOMIC DNA]</scope>
    <source>
        <strain evidence="11 12">LMG 27800</strain>
    </source>
</reference>
<organism evidence="11 12">
    <name type="scientific">Gluconacetobacter takamatsuzukensis</name>
    <dbReference type="NCBI Taxonomy" id="1286190"/>
    <lineage>
        <taxon>Bacteria</taxon>
        <taxon>Pseudomonadati</taxon>
        <taxon>Pseudomonadota</taxon>
        <taxon>Alphaproteobacteria</taxon>
        <taxon>Acetobacterales</taxon>
        <taxon>Acetobacteraceae</taxon>
        <taxon>Gluconacetobacter</taxon>
    </lineage>
</organism>
<evidence type="ECO:0000313" key="12">
    <source>
        <dbReference type="Proteomes" id="UP000540556"/>
    </source>
</evidence>
<dbReference type="EMBL" id="JABEQK010000004">
    <property type="protein sequence ID" value="MBB2204787.1"/>
    <property type="molecule type" value="Genomic_DNA"/>
</dbReference>
<dbReference type="GO" id="GO:0006506">
    <property type="term" value="P:GPI anchor biosynthetic process"/>
    <property type="evidence" value="ECO:0007669"/>
    <property type="project" value="UniProtKB-KW"/>
</dbReference>
<accession>A0A7W4PNN7</accession>
<dbReference type="GO" id="GO:0031501">
    <property type="term" value="C:mannosyltransferase complex"/>
    <property type="evidence" value="ECO:0007669"/>
    <property type="project" value="TreeGrafter"/>
</dbReference>
<protein>
    <recommendedName>
        <fullName evidence="13">Mannosyltransferase PIG-V</fullName>
    </recommendedName>
</protein>
<feature type="transmembrane region" description="Helical" evidence="10">
    <location>
        <begin position="223"/>
        <end position="241"/>
    </location>
</feature>
<dbReference type="GO" id="GO:0000009">
    <property type="term" value="F:alpha-1,6-mannosyltransferase activity"/>
    <property type="evidence" value="ECO:0007669"/>
    <property type="project" value="InterPro"/>
</dbReference>
<feature type="transmembrane region" description="Helical" evidence="10">
    <location>
        <begin position="175"/>
        <end position="202"/>
    </location>
</feature>
<keyword evidence="3" id="KW-0337">GPI-anchor biosynthesis</keyword>
<dbReference type="Proteomes" id="UP000540556">
    <property type="component" value="Unassembled WGS sequence"/>
</dbReference>
<name>A0A7W4PNN7_9PROT</name>
<dbReference type="RefSeq" id="WP_182949036.1">
    <property type="nucleotide sequence ID" value="NZ_JABEQK010000004.1"/>
</dbReference>
<evidence type="ECO:0000256" key="9">
    <source>
        <dbReference type="ARBA" id="ARBA00023136"/>
    </source>
</evidence>
<keyword evidence="8 10" id="KW-1133">Transmembrane helix</keyword>
<feature type="transmembrane region" description="Helical" evidence="10">
    <location>
        <begin position="134"/>
        <end position="155"/>
    </location>
</feature>
<keyword evidence="7" id="KW-0256">Endoplasmic reticulum</keyword>
<evidence type="ECO:0000313" key="11">
    <source>
        <dbReference type="EMBL" id="MBB2204787.1"/>
    </source>
</evidence>
<evidence type="ECO:0000256" key="6">
    <source>
        <dbReference type="ARBA" id="ARBA00022692"/>
    </source>
</evidence>
<dbReference type="InterPro" id="IPR007315">
    <property type="entry name" value="PIG-V/Gpi18"/>
</dbReference>
<evidence type="ECO:0000256" key="3">
    <source>
        <dbReference type="ARBA" id="ARBA00022502"/>
    </source>
</evidence>
<comment type="pathway">
    <text evidence="2">Glycolipid biosynthesis; glycosylphosphatidylinositol-anchor biosynthesis.</text>
</comment>
<evidence type="ECO:0000256" key="1">
    <source>
        <dbReference type="ARBA" id="ARBA00004477"/>
    </source>
</evidence>
<comment type="subcellular location">
    <subcellularLocation>
        <location evidence="1">Endoplasmic reticulum membrane</location>
        <topology evidence="1">Multi-pass membrane protein</topology>
    </subcellularLocation>
</comment>
<proteinExistence type="predicted"/>
<feature type="transmembrane region" description="Helical" evidence="10">
    <location>
        <begin position="297"/>
        <end position="317"/>
    </location>
</feature>
<evidence type="ECO:0000256" key="5">
    <source>
        <dbReference type="ARBA" id="ARBA00022679"/>
    </source>
</evidence>
<dbReference type="PANTHER" id="PTHR12468:SF2">
    <property type="entry name" value="GPI MANNOSYLTRANSFERASE 2"/>
    <property type="match status" value="1"/>
</dbReference>
<evidence type="ECO:0000256" key="7">
    <source>
        <dbReference type="ARBA" id="ARBA00022824"/>
    </source>
</evidence>
<keyword evidence="5" id="KW-0808">Transferase</keyword>
<gene>
    <name evidence="11" type="ORF">HLH27_07110</name>
</gene>